<reference evidence="1 2" key="1">
    <citation type="submission" date="2021-06" db="EMBL/GenBank/DDBJ databases">
        <title>Caerostris extrusa draft genome.</title>
        <authorList>
            <person name="Kono N."/>
            <person name="Arakawa K."/>
        </authorList>
    </citation>
    <scope>NUCLEOTIDE SEQUENCE [LARGE SCALE GENOMIC DNA]</scope>
</reference>
<keyword evidence="2" id="KW-1185">Reference proteome</keyword>
<sequence length="107" mass="12549">MGEQTFFFVFAWVEVGERRGLLKAVEAENGLSDNNKGWSCIRKVPFRSEKTTNTLMQKKSSILMQKKAKYSHAEEEGKYSHAVEEQVFSCSRRRQVFSCRRRRQNSH</sequence>
<dbReference type="EMBL" id="BPLR01007527">
    <property type="protein sequence ID" value="GIY17631.1"/>
    <property type="molecule type" value="Genomic_DNA"/>
</dbReference>
<proteinExistence type="predicted"/>
<name>A0AAV4RAD6_CAEEX</name>
<dbReference type="Proteomes" id="UP001054945">
    <property type="component" value="Unassembled WGS sequence"/>
</dbReference>
<evidence type="ECO:0000313" key="2">
    <source>
        <dbReference type="Proteomes" id="UP001054945"/>
    </source>
</evidence>
<evidence type="ECO:0000313" key="1">
    <source>
        <dbReference type="EMBL" id="GIY17631.1"/>
    </source>
</evidence>
<protein>
    <submittedName>
        <fullName evidence="1">Uncharacterized protein</fullName>
    </submittedName>
</protein>
<dbReference type="AlphaFoldDB" id="A0AAV4RAD6"/>
<gene>
    <name evidence="1" type="ORF">CEXT_256581</name>
</gene>
<accession>A0AAV4RAD6</accession>
<organism evidence="1 2">
    <name type="scientific">Caerostris extrusa</name>
    <name type="common">Bark spider</name>
    <name type="synonym">Caerostris bankana</name>
    <dbReference type="NCBI Taxonomy" id="172846"/>
    <lineage>
        <taxon>Eukaryota</taxon>
        <taxon>Metazoa</taxon>
        <taxon>Ecdysozoa</taxon>
        <taxon>Arthropoda</taxon>
        <taxon>Chelicerata</taxon>
        <taxon>Arachnida</taxon>
        <taxon>Araneae</taxon>
        <taxon>Araneomorphae</taxon>
        <taxon>Entelegynae</taxon>
        <taxon>Araneoidea</taxon>
        <taxon>Araneidae</taxon>
        <taxon>Caerostris</taxon>
    </lineage>
</organism>
<comment type="caution">
    <text evidence="1">The sequence shown here is derived from an EMBL/GenBank/DDBJ whole genome shotgun (WGS) entry which is preliminary data.</text>
</comment>